<accession>A0ABV1L3M4</accession>
<proteinExistence type="predicted"/>
<reference evidence="1 2" key="1">
    <citation type="journal article" date="2023" name="Genome Announc.">
        <title>Pan-Genome Analyses of the Genus Cohnella and Proposal of the Novel Species Cohnella silvisoli sp. nov., Isolated from Forest Soil.</title>
        <authorList>
            <person name="Wang C."/>
            <person name="Mao L."/>
            <person name="Bao G."/>
            <person name="Zhu H."/>
        </authorList>
    </citation>
    <scope>NUCLEOTIDE SEQUENCE [LARGE SCALE GENOMIC DNA]</scope>
    <source>
        <strain evidence="1 2">NL03-T5-1</strain>
    </source>
</reference>
<dbReference type="PANTHER" id="PTHR34614:SF2">
    <property type="entry name" value="TRANSPOSASE IS4-LIKE DOMAIN-CONTAINING PROTEIN"/>
    <property type="match status" value="1"/>
</dbReference>
<comment type="caution">
    <text evidence="1">The sequence shown here is derived from an EMBL/GenBank/DDBJ whole genome shotgun (WGS) entry which is preliminary data.</text>
</comment>
<protein>
    <submittedName>
        <fullName evidence="1">Uncharacterized protein</fullName>
    </submittedName>
</protein>
<sequence length="83" mass="9734">MRITHGYNKDGRPDLKQIVIGLGVTPERIPLIGKAENGNQDDKTWNHEFIQKLRLEKLGRIPDWGAIHVEFQQYDWMADVRYC</sequence>
<name>A0ABV1L3M4_9BACL</name>
<dbReference type="EMBL" id="JASKHM010000026">
    <property type="protein sequence ID" value="MEQ4486882.1"/>
    <property type="molecule type" value="Genomic_DNA"/>
</dbReference>
<organism evidence="1 2">
    <name type="scientific">Cohnella silvisoli</name>
    <dbReference type="NCBI Taxonomy" id="2873699"/>
    <lineage>
        <taxon>Bacteria</taxon>
        <taxon>Bacillati</taxon>
        <taxon>Bacillota</taxon>
        <taxon>Bacilli</taxon>
        <taxon>Bacillales</taxon>
        <taxon>Paenibacillaceae</taxon>
        <taxon>Cohnella</taxon>
    </lineage>
</organism>
<gene>
    <name evidence="1" type="ORF">QJS35_31350</name>
</gene>
<keyword evidence="2" id="KW-1185">Reference proteome</keyword>
<dbReference type="RefSeq" id="WP_232189957.1">
    <property type="nucleotide sequence ID" value="NZ_JAIOAP010000025.1"/>
</dbReference>
<evidence type="ECO:0000313" key="2">
    <source>
        <dbReference type="Proteomes" id="UP001493487"/>
    </source>
</evidence>
<evidence type="ECO:0000313" key="1">
    <source>
        <dbReference type="EMBL" id="MEQ4486882.1"/>
    </source>
</evidence>
<dbReference type="Proteomes" id="UP001493487">
    <property type="component" value="Unassembled WGS sequence"/>
</dbReference>
<dbReference type="PANTHER" id="PTHR34614">
    <property type="match status" value="1"/>
</dbReference>